<dbReference type="EMBL" id="CYKH01000364">
    <property type="protein sequence ID" value="CUF59863.1"/>
    <property type="molecule type" value="Genomic_DNA"/>
</dbReference>
<dbReference type="AlphaFoldDB" id="A0A0S4IN47"/>
<protein>
    <submittedName>
        <fullName evidence="2">Uncharacterized protein</fullName>
    </submittedName>
</protein>
<feature type="region of interest" description="Disordered" evidence="1">
    <location>
        <begin position="240"/>
        <end position="272"/>
    </location>
</feature>
<gene>
    <name evidence="2" type="ORF">BSAL_63900</name>
</gene>
<evidence type="ECO:0000313" key="2">
    <source>
        <dbReference type="EMBL" id="CUF59863.1"/>
    </source>
</evidence>
<organism evidence="2 3">
    <name type="scientific">Bodo saltans</name>
    <name type="common">Flagellated protozoan</name>
    <dbReference type="NCBI Taxonomy" id="75058"/>
    <lineage>
        <taxon>Eukaryota</taxon>
        <taxon>Discoba</taxon>
        <taxon>Euglenozoa</taxon>
        <taxon>Kinetoplastea</taxon>
        <taxon>Metakinetoplastina</taxon>
        <taxon>Eubodonida</taxon>
        <taxon>Bodonidae</taxon>
        <taxon>Bodo</taxon>
    </lineage>
</organism>
<name>A0A0S4IN47_BODSA</name>
<feature type="region of interest" description="Disordered" evidence="1">
    <location>
        <begin position="125"/>
        <end position="174"/>
    </location>
</feature>
<keyword evidence="3" id="KW-1185">Reference proteome</keyword>
<feature type="compositionally biased region" description="Polar residues" evidence="1">
    <location>
        <begin position="125"/>
        <end position="134"/>
    </location>
</feature>
<sequence length="303" mass="31487">MSSSGPSRSTSVDFLLESSAPKLKGIASLLKGCVDSAKAFVRGTDSQKQFNLQFGNFCRTAIVGVADIDDGLWRAAEERGVAVGTAVTEASFLSDVCAYVAQLSGGKVSQAYLDGIVKSSKQLTAAENRNTQQRVDVEAAKTNKKRQRQPEKAPAVVSGSGALASGQSPSLNARSPVGALRPTLFALDSSAGGGGGSPAHKPHAKLTHNPAYQPILMPWMSSLPYTHGVVLDRVNVERHHHSQTTAAPLASAPAPAASVANSSSSPSQHSGGGQCPPILHICSCEHPHEMTQLRTTSGKGTTN</sequence>
<dbReference type="OrthoDB" id="273273at2759"/>
<dbReference type="VEuPathDB" id="TriTrypDB:BSAL_63900"/>
<reference evidence="3" key="1">
    <citation type="submission" date="2015-09" db="EMBL/GenBank/DDBJ databases">
        <authorList>
            <consortium name="Pathogen Informatics"/>
        </authorList>
    </citation>
    <scope>NUCLEOTIDE SEQUENCE [LARGE SCALE GENOMIC DNA]</scope>
    <source>
        <strain evidence="3">Lake Konstanz</strain>
    </source>
</reference>
<evidence type="ECO:0000256" key="1">
    <source>
        <dbReference type="SAM" id="MobiDB-lite"/>
    </source>
</evidence>
<accession>A0A0S4IN47</accession>
<proteinExistence type="predicted"/>
<dbReference type="Proteomes" id="UP000051952">
    <property type="component" value="Unassembled WGS sequence"/>
</dbReference>
<feature type="compositionally biased region" description="Low complexity" evidence="1">
    <location>
        <begin position="246"/>
        <end position="269"/>
    </location>
</feature>
<evidence type="ECO:0000313" key="3">
    <source>
        <dbReference type="Proteomes" id="UP000051952"/>
    </source>
</evidence>